<proteinExistence type="predicted"/>
<dbReference type="EMBL" id="JAWRVE010000036">
    <property type="protein sequence ID" value="KAL1870695.1"/>
    <property type="molecule type" value="Genomic_DNA"/>
</dbReference>
<dbReference type="Pfam" id="PF20150">
    <property type="entry name" value="2EXR"/>
    <property type="match status" value="1"/>
</dbReference>
<keyword evidence="3" id="KW-1185">Reference proteome</keyword>
<sequence length="281" mass="32428">MEGIRQLPLELREAVWKECLPDPAASEVYFYDRSHFGPETVTSTRDAPGSLARFKVVVEYPAILHVCHESRQFALRSGVSFQWFRRRILLQPPAFIGAATESTHVLLPCRRYRPETDTFFLTEDVLGDMLDVDDRQHNDPTGVFQSIRHLALGSWHLTDDVAIEFWQADFLCTLPSLRLVSVVFDHYWGLDASARVEEFTTFRHFRLAPFLRETAMICPGSEEEGLEFIPELGLRHVPEFIEELNDQLGTVDRDVHHAAWNERLDGWSFRFFAKKLVLAHG</sequence>
<dbReference type="PANTHER" id="PTHR35910:SF6">
    <property type="entry name" value="2EXR DOMAIN-CONTAINING PROTEIN"/>
    <property type="match status" value="1"/>
</dbReference>
<organism evidence="2 3">
    <name type="scientific">Diaporthe australafricana</name>
    <dbReference type="NCBI Taxonomy" id="127596"/>
    <lineage>
        <taxon>Eukaryota</taxon>
        <taxon>Fungi</taxon>
        <taxon>Dikarya</taxon>
        <taxon>Ascomycota</taxon>
        <taxon>Pezizomycotina</taxon>
        <taxon>Sordariomycetes</taxon>
        <taxon>Sordariomycetidae</taxon>
        <taxon>Diaporthales</taxon>
        <taxon>Diaporthaceae</taxon>
        <taxon>Diaporthe</taxon>
    </lineage>
</organism>
<name>A0ABR3X4D9_9PEZI</name>
<accession>A0ABR3X4D9</accession>
<reference evidence="2 3" key="1">
    <citation type="journal article" date="2024" name="IMA Fungus">
        <title>IMA Genome - F19 : A genome assembly and annotation guide to empower mycologists, including annotated draft genome sequences of Ceratocystis pirilliformis, Diaporthe australafricana, Fusarium ophioides, Paecilomyces lecythidis, and Sporothrix stenoceras.</title>
        <authorList>
            <person name="Aylward J."/>
            <person name="Wilson A.M."/>
            <person name="Visagie C.M."/>
            <person name="Spraker J."/>
            <person name="Barnes I."/>
            <person name="Buitendag C."/>
            <person name="Ceriani C."/>
            <person name="Del Mar Angel L."/>
            <person name="du Plessis D."/>
            <person name="Fuchs T."/>
            <person name="Gasser K."/>
            <person name="Kramer D."/>
            <person name="Li W."/>
            <person name="Munsamy K."/>
            <person name="Piso A."/>
            <person name="Price J.L."/>
            <person name="Sonnekus B."/>
            <person name="Thomas C."/>
            <person name="van der Nest A."/>
            <person name="van Dijk A."/>
            <person name="van Heerden A."/>
            <person name="van Vuuren N."/>
            <person name="Yilmaz N."/>
            <person name="Duong T.A."/>
            <person name="van der Merwe N.A."/>
            <person name="Wingfield M.J."/>
            <person name="Wingfield B.D."/>
        </authorList>
    </citation>
    <scope>NUCLEOTIDE SEQUENCE [LARGE SCALE GENOMIC DNA]</scope>
    <source>
        <strain evidence="2 3">CMW 18300</strain>
    </source>
</reference>
<evidence type="ECO:0000313" key="2">
    <source>
        <dbReference type="EMBL" id="KAL1870695.1"/>
    </source>
</evidence>
<gene>
    <name evidence="2" type="ORF">Daus18300_005015</name>
</gene>
<comment type="caution">
    <text evidence="2">The sequence shown here is derived from an EMBL/GenBank/DDBJ whole genome shotgun (WGS) entry which is preliminary data.</text>
</comment>
<dbReference type="InterPro" id="IPR045518">
    <property type="entry name" value="2EXR"/>
</dbReference>
<evidence type="ECO:0000313" key="3">
    <source>
        <dbReference type="Proteomes" id="UP001583177"/>
    </source>
</evidence>
<dbReference type="PANTHER" id="PTHR35910">
    <property type="entry name" value="2EXR DOMAIN-CONTAINING PROTEIN"/>
    <property type="match status" value="1"/>
</dbReference>
<feature type="domain" description="2EXR" evidence="1">
    <location>
        <begin position="6"/>
        <end position="82"/>
    </location>
</feature>
<protein>
    <recommendedName>
        <fullName evidence="1">2EXR domain-containing protein</fullName>
    </recommendedName>
</protein>
<evidence type="ECO:0000259" key="1">
    <source>
        <dbReference type="Pfam" id="PF20150"/>
    </source>
</evidence>
<dbReference type="Proteomes" id="UP001583177">
    <property type="component" value="Unassembled WGS sequence"/>
</dbReference>